<dbReference type="Pfam" id="PF00270">
    <property type="entry name" value="DEAD"/>
    <property type="match status" value="1"/>
</dbReference>
<evidence type="ECO:0000256" key="1">
    <source>
        <dbReference type="ARBA" id="ARBA00012552"/>
    </source>
</evidence>
<evidence type="ECO:0000313" key="14">
    <source>
        <dbReference type="Proteomes" id="UP000006671"/>
    </source>
</evidence>
<evidence type="ECO:0000256" key="2">
    <source>
        <dbReference type="ARBA" id="ARBA00022540"/>
    </source>
</evidence>
<evidence type="ECO:0000256" key="4">
    <source>
        <dbReference type="ARBA" id="ARBA00022801"/>
    </source>
</evidence>
<keyword evidence="14" id="KW-1185">Reference proteome</keyword>
<dbReference type="InterPro" id="IPR014001">
    <property type="entry name" value="Helicase_ATP-bd"/>
</dbReference>
<feature type="compositionally biased region" description="Low complexity" evidence="9">
    <location>
        <begin position="96"/>
        <end position="141"/>
    </location>
</feature>
<dbReference type="InParanoid" id="D2W436"/>
<dbReference type="GO" id="GO:0003743">
    <property type="term" value="F:translation initiation factor activity"/>
    <property type="evidence" value="ECO:0007669"/>
    <property type="project" value="UniProtKB-KW"/>
</dbReference>
<dbReference type="Proteomes" id="UP000006671">
    <property type="component" value="Unassembled WGS sequence"/>
</dbReference>
<evidence type="ECO:0000259" key="10">
    <source>
        <dbReference type="PROSITE" id="PS51192"/>
    </source>
</evidence>
<evidence type="ECO:0000256" key="9">
    <source>
        <dbReference type="SAM" id="MobiDB-lite"/>
    </source>
</evidence>
<dbReference type="PROSITE" id="PS51192">
    <property type="entry name" value="HELICASE_ATP_BIND_1"/>
    <property type="match status" value="1"/>
</dbReference>
<dbReference type="CDD" id="cd18787">
    <property type="entry name" value="SF2_C_DEAD"/>
    <property type="match status" value="1"/>
</dbReference>
<evidence type="ECO:0000256" key="5">
    <source>
        <dbReference type="ARBA" id="ARBA00022806"/>
    </source>
</evidence>
<dbReference type="EMBL" id="GG738936">
    <property type="protein sequence ID" value="EFC36193.1"/>
    <property type="molecule type" value="Genomic_DNA"/>
</dbReference>
<dbReference type="STRING" id="5762.D2W436"/>
<evidence type="ECO:0000313" key="13">
    <source>
        <dbReference type="EMBL" id="EFC36193.1"/>
    </source>
</evidence>
<name>D2W436_NAEGR</name>
<dbReference type="GO" id="GO:0016787">
    <property type="term" value="F:hydrolase activity"/>
    <property type="evidence" value="ECO:0007669"/>
    <property type="project" value="UniProtKB-KW"/>
</dbReference>
<dbReference type="PROSITE" id="PS51194">
    <property type="entry name" value="HELICASE_CTER"/>
    <property type="match status" value="1"/>
</dbReference>
<dbReference type="OMA" id="QLPMKKW"/>
<evidence type="ECO:0000256" key="8">
    <source>
        <dbReference type="PROSITE-ProRule" id="PRU00552"/>
    </source>
</evidence>
<dbReference type="InterPro" id="IPR027417">
    <property type="entry name" value="P-loop_NTPase"/>
</dbReference>
<dbReference type="InterPro" id="IPR001650">
    <property type="entry name" value="Helicase_C-like"/>
</dbReference>
<evidence type="ECO:0000256" key="7">
    <source>
        <dbReference type="ARBA" id="ARBA00022917"/>
    </source>
</evidence>
<dbReference type="CDD" id="cd22387">
    <property type="entry name" value="KH-I_DDX46_like"/>
    <property type="match status" value="1"/>
</dbReference>
<dbReference type="RefSeq" id="XP_002668937.1">
    <property type="nucleotide sequence ID" value="XM_002668891.1"/>
</dbReference>
<feature type="compositionally biased region" description="Basic and acidic residues" evidence="9">
    <location>
        <begin position="73"/>
        <end position="95"/>
    </location>
</feature>
<reference evidence="13 14" key="1">
    <citation type="journal article" date="2010" name="Cell">
        <title>The genome of Naegleria gruberi illuminates early eukaryotic versatility.</title>
        <authorList>
            <person name="Fritz-Laylin L.K."/>
            <person name="Prochnik S.E."/>
            <person name="Ginger M.L."/>
            <person name="Dacks J.B."/>
            <person name="Carpenter M.L."/>
            <person name="Field M.C."/>
            <person name="Kuo A."/>
            <person name="Paredez A."/>
            <person name="Chapman J."/>
            <person name="Pham J."/>
            <person name="Shu S."/>
            <person name="Neupane R."/>
            <person name="Cipriano M."/>
            <person name="Mancuso J."/>
            <person name="Tu H."/>
            <person name="Salamov A."/>
            <person name="Lindquist E."/>
            <person name="Shapiro H."/>
            <person name="Lucas S."/>
            <person name="Grigoriev I.V."/>
            <person name="Cande W.Z."/>
            <person name="Fulton C."/>
            <person name="Rokhsar D.S."/>
            <person name="Dawson S.C."/>
        </authorList>
    </citation>
    <scope>NUCLEOTIDE SEQUENCE [LARGE SCALE GENOMIC DNA]</scope>
    <source>
        <strain evidence="13 14">NEG-M</strain>
    </source>
</reference>
<keyword evidence="4" id="KW-0378">Hydrolase</keyword>
<sequence>MSNHQQRDSYHSSHHHNDHRGYRREGSSNYSSEGSRHPSSFNNNNFGPPSSSYRSSRNDDHQYRYNDNNRQYNRSDDRSNNLKRSYDDYKQETNKTSESSNNTNPQLNTTATTTTTSSNNTKPTTTTTTTSDTTNTTTTTSDENEKKKARLEAWKKKKEMGALQKLEEEKKQKVPVPPPKPVKKPLSFGTKKTVNNNIKISVLNMDDDEEETTTKQTNSLSFLEEEENVNTNMSDDEDDDLEKYMSSIHSELKQSEKPKEIDNGTLSNENTDLNSSEIRNQKGQVLFSDDTDDVDLDSYFIAKDDITNRNLEGLSEFQKQSKKDLKQVDHSKMEYLPFRKNFFIVPREYANMSENDIAELRKEMGNIKVHGHDIPPPVKTWTQCGLNDTILGVLETHGYTKPFAIQSQALPCIMSGRNIIGIAKTGSGKTLAFVLPMLRHVLDQPPLKTVDGPIGIVMAPTRELAMQIHSDIEKFSAPLMLKTACVYGGAGIAEQIALLKNGAHIIVCTPGRLIDLLCANRGRVTNLTRDLVSAGYRENVCTLDGSMEQIERDCTISDFKSQKFNIMVGTSVCSRGLDVPSIRLVVNYNCPDHYEDYIHKVGRTGRAGKKGVAYTFISTDEEKYAPDLVKALKQSNNPVPEDLQKLCDNYLTKRNLGLVQGQKKNALPGFVGTGYKFDEKEEKQKMEEKKQMAFSYALTNNDDTILDQIDIQEVDETKKKDKSQKKKSKKEETVVDRATKAADAVYKDIEKDDTITEEEKAIQRAQLFAAALTVHTSISEKQKEKELSQMILAGVVNINGLFRTEVEINDWPRGPRSEVLKKDSLHSIQHFTNTKIQIKGTYIPPETKPQKGERKQYLIVEGADEGSVHQARTQILSVLGESASALGDKRVTGRFQIV</sequence>
<dbReference type="SMART" id="SM00490">
    <property type="entry name" value="HELICc"/>
    <property type="match status" value="1"/>
</dbReference>
<dbReference type="OrthoDB" id="196131at2759"/>
<evidence type="ECO:0000259" key="12">
    <source>
        <dbReference type="PROSITE" id="PS51195"/>
    </source>
</evidence>
<dbReference type="Pfam" id="PF23469">
    <property type="entry name" value="KH_12"/>
    <property type="match status" value="1"/>
</dbReference>
<dbReference type="PROSITE" id="PS51195">
    <property type="entry name" value="Q_MOTIF"/>
    <property type="match status" value="1"/>
</dbReference>
<feature type="compositionally biased region" description="Low complexity" evidence="9">
    <location>
        <begin position="38"/>
        <end position="52"/>
    </location>
</feature>
<evidence type="ECO:0000259" key="11">
    <source>
        <dbReference type="PROSITE" id="PS51194"/>
    </source>
</evidence>
<dbReference type="SUPFAM" id="SSF52540">
    <property type="entry name" value="P-loop containing nucleoside triphosphate hydrolases"/>
    <property type="match status" value="1"/>
</dbReference>
<dbReference type="VEuPathDB" id="AmoebaDB:NAEGRDRAFT_82293"/>
<keyword evidence="2" id="KW-0396">Initiation factor</keyword>
<feature type="domain" description="DEAD-box RNA helicase Q" evidence="12">
    <location>
        <begin position="379"/>
        <end position="407"/>
    </location>
</feature>
<dbReference type="GO" id="GO:0005524">
    <property type="term" value="F:ATP binding"/>
    <property type="evidence" value="ECO:0007669"/>
    <property type="project" value="UniProtKB-KW"/>
</dbReference>
<keyword evidence="6" id="KW-0067">ATP-binding</keyword>
<keyword evidence="5" id="KW-0347">Helicase</keyword>
<dbReference type="KEGG" id="ngr:NAEGRDRAFT_82293"/>
<dbReference type="InterPro" id="IPR056149">
    <property type="entry name" value="PRP5/DDX46/KHDC4_KH"/>
</dbReference>
<feature type="domain" description="Helicase C-terminal" evidence="11">
    <location>
        <begin position="491"/>
        <end position="647"/>
    </location>
</feature>
<dbReference type="eggNOG" id="KOG0334">
    <property type="taxonomic scope" value="Eukaryota"/>
</dbReference>
<dbReference type="GO" id="GO:0003724">
    <property type="term" value="F:RNA helicase activity"/>
    <property type="evidence" value="ECO:0007669"/>
    <property type="project" value="UniProtKB-EC"/>
</dbReference>
<feature type="compositionally biased region" description="Polar residues" evidence="9">
    <location>
        <begin position="264"/>
        <end position="278"/>
    </location>
</feature>
<protein>
    <recommendedName>
        <fullName evidence="1">RNA helicase</fullName>
        <ecNumber evidence="1">3.6.4.13</ecNumber>
    </recommendedName>
</protein>
<feature type="region of interest" description="Disordered" evidence="9">
    <location>
        <begin position="1"/>
        <end position="149"/>
    </location>
</feature>
<feature type="region of interest" description="Disordered" evidence="9">
    <location>
        <begin position="165"/>
        <end position="189"/>
    </location>
</feature>
<dbReference type="Pfam" id="PF00271">
    <property type="entry name" value="Helicase_C"/>
    <property type="match status" value="1"/>
</dbReference>
<evidence type="ECO:0000256" key="3">
    <source>
        <dbReference type="ARBA" id="ARBA00022741"/>
    </source>
</evidence>
<organism evidence="14">
    <name type="scientific">Naegleria gruberi</name>
    <name type="common">Amoeba</name>
    <dbReference type="NCBI Taxonomy" id="5762"/>
    <lineage>
        <taxon>Eukaryota</taxon>
        <taxon>Discoba</taxon>
        <taxon>Heterolobosea</taxon>
        <taxon>Tetramitia</taxon>
        <taxon>Eutetramitia</taxon>
        <taxon>Vahlkampfiidae</taxon>
        <taxon>Naegleria</taxon>
    </lineage>
</organism>
<keyword evidence="7" id="KW-0648">Protein biosynthesis</keyword>
<feature type="compositionally biased region" description="Acidic residues" evidence="9">
    <location>
        <begin position="223"/>
        <end position="241"/>
    </location>
</feature>
<dbReference type="InterPro" id="IPR011545">
    <property type="entry name" value="DEAD/DEAH_box_helicase_dom"/>
</dbReference>
<keyword evidence="3" id="KW-0547">Nucleotide-binding</keyword>
<dbReference type="PANTHER" id="PTHR47958">
    <property type="entry name" value="ATP-DEPENDENT RNA HELICASE DBP3"/>
    <property type="match status" value="1"/>
</dbReference>
<dbReference type="FunCoup" id="D2W436">
    <property type="interactions" value="730"/>
</dbReference>
<dbReference type="EC" id="3.6.4.13" evidence="1"/>
<dbReference type="GO" id="GO:0003676">
    <property type="term" value="F:nucleic acid binding"/>
    <property type="evidence" value="ECO:0007669"/>
    <property type="project" value="InterPro"/>
</dbReference>
<dbReference type="InterPro" id="IPR014014">
    <property type="entry name" value="RNA_helicase_DEAD_Q_motif"/>
</dbReference>
<dbReference type="AlphaFoldDB" id="D2W436"/>
<dbReference type="GeneID" id="8860510"/>
<accession>D2W436</accession>
<feature type="compositionally biased region" description="Basic and acidic residues" evidence="9">
    <location>
        <begin position="250"/>
        <end position="262"/>
    </location>
</feature>
<evidence type="ECO:0000256" key="6">
    <source>
        <dbReference type="ARBA" id="ARBA00022840"/>
    </source>
</evidence>
<dbReference type="Gene3D" id="3.40.50.300">
    <property type="entry name" value="P-loop containing nucleotide triphosphate hydrolases"/>
    <property type="match status" value="2"/>
</dbReference>
<gene>
    <name evidence="13" type="ORF">NAEGRDRAFT_82293</name>
</gene>
<proteinExistence type="predicted"/>
<feature type="domain" description="Helicase ATP-binding" evidence="10">
    <location>
        <begin position="410"/>
        <end position="517"/>
    </location>
</feature>
<feature type="region of interest" description="Disordered" evidence="9">
    <location>
        <begin position="207"/>
        <end position="278"/>
    </location>
</feature>
<feature type="compositionally biased region" description="Basic and acidic residues" evidence="9">
    <location>
        <begin position="1"/>
        <end position="11"/>
    </location>
</feature>
<dbReference type="SMART" id="SM00487">
    <property type="entry name" value="DEXDc"/>
    <property type="match status" value="1"/>
</dbReference>
<feature type="short sequence motif" description="Q motif" evidence="8">
    <location>
        <begin position="379"/>
        <end position="407"/>
    </location>
</feature>